<feature type="compositionally biased region" description="Acidic residues" evidence="1">
    <location>
        <begin position="937"/>
        <end position="952"/>
    </location>
</feature>
<name>A0AAU8PFB3_DESK7</name>
<dbReference type="RefSeq" id="WP_013824201.1">
    <property type="nucleotide sequence ID" value="NC_015573.1"/>
</dbReference>
<gene>
    <name evidence="3" type="ordered locus">Desku_3205</name>
</gene>
<protein>
    <recommendedName>
        <fullName evidence="2">DUF1156 domain-containing protein</fullName>
    </recommendedName>
</protein>
<dbReference type="AlphaFoldDB" id="A0AAU8PFB3"/>
<dbReference type="Pfam" id="PF06634">
    <property type="entry name" value="DUF1156"/>
    <property type="match status" value="1"/>
</dbReference>
<dbReference type="GO" id="GO:0032259">
    <property type="term" value="P:methylation"/>
    <property type="evidence" value="ECO:0007669"/>
    <property type="project" value="UniProtKB-KW"/>
</dbReference>
<dbReference type="EMBL" id="CP002770">
    <property type="protein sequence ID" value="AEG16695.1"/>
    <property type="molecule type" value="Genomic_DNA"/>
</dbReference>
<dbReference type="InterPro" id="IPR009537">
    <property type="entry name" value="DUF1156"/>
</dbReference>
<dbReference type="Gene3D" id="3.40.50.150">
    <property type="entry name" value="Vaccinia Virus protein VP39"/>
    <property type="match status" value="2"/>
</dbReference>
<sequence length="1066" mass="119984">MTDYPRLIERAFPLKQASLDAVHEKNVRHGHISTLHIWPARRPLAACRAALIATLLPDPGTPEERRRILEKLAGRVVQKVEKKKLPGAHVIERIREETEGGILHWGRENGPALDWFRAEIKKAYGGRAPKVLDPFAGGGSIPLEAMRLGCEVTAIDINPVAWFILKCTLEYPQKLAGQKRPLPEFILADQDFMEAFYKVHPGIVGRGRLQKRQLDLESLFSQQETGELPVPEADLSWHVRAWGRWVLKHARRELARFYPTYADFEPLKPDGRPFELREPRLVPLKEDGSPDLEALNAEFTEEYLRDPRNPRWVPKPTVAYLWARTVQCKNCRATVPLLKTRWLCKKDRKRVVLTMEPNPDKTGVIFGVQNDVPVAGGNAAQRREHDRKTGAGTMSRSGATCPCCGTIMTMEDIRLEGQAGRLGAVMTAVVVDGPNGKEYRLPAAEEVRLAQEAEKELDRVFAEIPFGLPEEPVPQGASRAGGGSPFTVFSYGLTRWYNLFTSRQLLALGTFVRYTRAARDAMREAAYPPEWVEAVGAYLAQALDFVANRNSAVCSWTLTRETTRGTFARFALPIVWDFAEANPSEEASGGYPGAIEWVCRYIDHVLVFGQESQFTRVFQKTATEELGSFLDVIITDPPYYDAIPYSDLMDFFYVWLRRTLYGLSPEIDAAFREPLSPKWDHEKNDGELIDDASRFGGDRQKSKAAYEEGMFRAFQACYRALKPEGRLVVVFAHKHPDAWETMVSAIIRAGFVVVASWPIQTEMGNRTRALSSAALASSVWLVCKKRPENARPGWDNRVLEEMREKIHTRLREFWDAGIRGPDFVWAATGPALEAYSKHPVVKKANDPGQVMTVSEFLRAVRRLVVDFVVGRVLSHNGGAEGASGLDDVTTYYLLHRHDFGFEDVPAGACILYAVSCGLSDRELVDQYDLLVRTGGQEQDEEDEEAGEEEGDEIKEGTGSKVRLKPWQRRLRKTLGLEAGGRPAPLIDQVHRLMHLWKTGDVVKVDEYLDARGLRRHRLFHQLLQALIELAPPGSDERSLLESISNHVAARGVAPPKQLELIFFESE</sequence>
<dbReference type="InterPro" id="IPR029063">
    <property type="entry name" value="SAM-dependent_MTases_sf"/>
</dbReference>
<evidence type="ECO:0000313" key="4">
    <source>
        <dbReference type="Proteomes" id="UP000009229"/>
    </source>
</evidence>
<proteinExistence type="predicted"/>
<dbReference type="PROSITE" id="PS00092">
    <property type="entry name" value="N6_MTASE"/>
    <property type="match status" value="1"/>
</dbReference>
<dbReference type="GO" id="GO:0009007">
    <property type="term" value="F:site-specific DNA-methyltransferase (adenine-specific) activity"/>
    <property type="evidence" value="ECO:0007669"/>
    <property type="project" value="UniProtKB-EC"/>
</dbReference>
<evidence type="ECO:0000256" key="1">
    <source>
        <dbReference type="SAM" id="MobiDB-lite"/>
    </source>
</evidence>
<accession>A0AAU8PFB3</accession>
<dbReference type="InterPro" id="IPR002052">
    <property type="entry name" value="DNA_methylase_N6_adenine_CS"/>
</dbReference>
<evidence type="ECO:0000259" key="2">
    <source>
        <dbReference type="Pfam" id="PF06634"/>
    </source>
</evidence>
<dbReference type="SUPFAM" id="SSF53335">
    <property type="entry name" value="S-adenosyl-L-methionine-dependent methyltransferases"/>
    <property type="match status" value="2"/>
</dbReference>
<keyword evidence="4" id="KW-1185">Reference proteome</keyword>
<dbReference type="Proteomes" id="UP000009229">
    <property type="component" value="Chromosome"/>
</dbReference>
<dbReference type="KEGG" id="dku:Desku_3205"/>
<feature type="region of interest" description="Disordered" evidence="1">
    <location>
        <begin position="934"/>
        <end position="956"/>
    </location>
</feature>
<organism evidence="3 4">
    <name type="scientific">Desulfofundulus kuznetsovii (strain DSM 6115 / VKM B-1805 / 17)</name>
    <name type="common">Desulfotomaculum kuznetsovii</name>
    <dbReference type="NCBI Taxonomy" id="760568"/>
    <lineage>
        <taxon>Bacteria</taxon>
        <taxon>Bacillati</taxon>
        <taxon>Bacillota</taxon>
        <taxon>Clostridia</taxon>
        <taxon>Eubacteriales</taxon>
        <taxon>Peptococcaceae</taxon>
        <taxon>Desulfofundulus</taxon>
    </lineage>
</organism>
<dbReference type="GO" id="GO:0009307">
    <property type="term" value="P:DNA restriction-modification system"/>
    <property type="evidence" value="ECO:0007669"/>
    <property type="project" value="InterPro"/>
</dbReference>
<reference evidence="4" key="1">
    <citation type="submission" date="2011-05" db="EMBL/GenBank/DDBJ databases">
        <title>Complete sequence of Desulfotomaculum kuznetsovii DSM 6115.</title>
        <authorList>
            <person name="Lucas S."/>
            <person name="Han J."/>
            <person name="Lapidus A."/>
            <person name="Cheng J.-F."/>
            <person name="Goodwin L."/>
            <person name="Pitluck S."/>
            <person name="Peters L."/>
            <person name="Mikhailova N."/>
            <person name="Lu M."/>
            <person name="Saunders E."/>
            <person name="Han C."/>
            <person name="Tapia R."/>
            <person name="Land M."/>
            <person name="Hauser L."/>
            <person name="Kyrpides N."/>
            <person name="Ivanova N."/>
            <person name="Pagani I."/>
            <person name="Nazina T."/>
            <person name="Ivanova A."/>
            <person name="Parshina S."/>
            <person name="Kuever J."/>
            <person name="Muyzer G."/>
            <person name="Plugge C."/>
            <person name="Stams A."/>
            <person name="Woyke T."/>
        </authorList>
    </citation>
    <scope>NUCLEOTIDE SEQUENCE [LARGE SCALE GENOMIC DNA]</scope>
    <source>
        <strain evidence="4">DSM 6115 / VKM B-1805 / 17</strain>
    </source>
</reference>
<dbReference type="GO" id="GO:0003676">
    <property type="term" value="F:nucleic acid binding"/>
    <property type="evidence" value="ECO:0007669"/>
    <property type="project" value="InterPro"/>
</dbReference>
<dbReference type="REBASE" id="36338">
    <property type="entry name" value="M.Dku6115ORF3205P"/>
</dbReference>
<feature type="domain" description="DUF1156" evidence="2">
    <location>
        <begin position="11"/>
        <end position="64"/>
    </location>
</feature>
<evidence type="ECO:0000313" key="3">
    <source>
        <dbReference type="EMBL" id="AEG16695.1"/>
    </source>
</evidence>